<name>A0A4P2QX58_SORCE</name>
<dbReference type="EMBL" id="CP012672">
    <property type="protein sequence ID" value="AUX34761.1"/>
    <property type="molecule type" value="Genomic_DNA"/>
</dbReference>
<organism evidence="1 2">
    <name type="scientific">Sorangium cellulosum</name>
    <name type="common">Polyangium cellulosum</name>
    <dbReference type="NCBI Taxonomy" id="56"/>
    <lineage>
        <taxon>Bacteria</taxon>
        <taxon>Pseudomonadati</taxon>
        <taxon>Myxococcota</taxon>
        <taxon>Polyangia</taxon>
        <taxon>Polyangiales</taxon>
        <taxon>Polyangiaceae</taxon>
        <taxon>Sorangium</taxon>
    </lineage>
</organism>
<dbReference type="RefSeq" id="WP_129577910.1">
    <property type="nucleotide sequence ID" value="NZ_CP012672.1"/>
</dbReference>
<proteinExistence type="predicted"/>
<evidence type="ECO:0000313" key="1">
    <source>
        <dbReference type="EMBL" id="AUX34761.1"/>
    </source>
</evidence>
<accession>A0A4P2QX58</accession>
<evidence type="ECO:0000313" key="2">
    <source>
        <dbReference type="Proteomes" id="UP000295497"/>
    </source>
</evidence>
<reference evidence="1 2" key="1">
    <citation type="submission" date="2015-09" db="EMBL/GenBank/DDBJ databases">
        <title>Sorangium comparison.</title>
        <authorList>
            <person name="Zaburannyi N."/>
            <person name="Bunk B."/>
            <person name="Overmann J."/>
            <person name="Mueller R."/>
        </authorList>
    </citation>
    <scope>NUCLEOTIDE SEQUENCE [LARGE SCALE GENOMIC DNA]</scope>
    <source>
        <strain evidence="1 2">So ce836</strain>
    </source>
</reference>
<sequence length="203" mass="22690">MAKRVVVIASGETERRALPHLLRHLGEQGALVDEPIRTPSRNRAITAENACRLVLSAWYEKPPIDQPDKFVILLDADAKDPQDVVARFEEDLMATAVGHRVPVPILTVAAKWHLEAWFFACAASLREYLGRDLGNIDTSQPDEIVNPKRHLIHLLKAGRGEIYTARVAEEIAERLSVYSAQELRRSPSFARFESAVRNGPKPA</sequence>
<evidence type="ECO:0008006" key="3">
    <source>
        <dbReference type="Google" id="ProtNLM"/>
    </source>
</evidence>
<dbReference type="Proteomes" id="UP000295497">
    <property type="component" value="Chromosome"/>
</dbReference>
<protein>
    <recommendedName>
        <fullName evidence="3">DUF4276 domain-containing protein</fullName>
    </recommendedName>
</protein>
<dbReference type="AlphaFoldDB" id="A0A4P2QX58"/>
<dbReference type="Pfam" id="PF14103">
    <property type="entry name" value="DUF4276"/>
    <property type="match status" value="1"/>
</dbReference>
<gene>
    <name evidence="1" type="ORF">SOCE836_069370</name>
</gene>
<dbReference type="InterPro" id="IPR025455">
    <property type="entry name" value="DUF4276"/>
</dbReference>